<protein>
    <recommendedName>
        <fullName evidence="2">DUF4283 domain-containing protein</fullName>
    </recommendedName>
</protein>
<feature type="region of interest" description="Disordered" evidence="1">
    <location>
        <begin position="1"/>
        <end position="21"/>
    </location>
</feature>
<sequence length="208" mass="23568">MDDPVSDSLSDLTSKMASTSLQRPDKERGIIINIPPEDLRKVNEDWKIWLVGRICTDVVISTEKMDKAMHNLWMTAKPFDVNDAGENKYMTQFQILADRTRILNGSPWFFHGFILVLKIWDPDIDIDQMNLDTEALWIRMNKLSFQHRSNVVAKSIAAGVSEVIKLENPRIMPHNTTSISFKVMISVKSSIPSGATIPRSGGNNTWIP</sequence>
<comment type="caution">
    <text evidence="3">The sequence shown here is derived from an EMBL/GenBank/DDBJ whole genome shotgun (WGS) entry which is preliminary data.</text>
</comment>
<dbReference type="InterPro" id="IPR040256">
    <property type="entry name" value="At4g02000-like"/>
</dbReference>
<dbReference type="OrthoDB" id="1750606at2759"/>
<reference evidence="3 4" key="1">
    <citation type="journal article" date="2017" name="Mol. Plant">
        <title>The Genome of Medicinal Plant Macleaya cordata Provides New Insights into Benzylisoquinoline Alkaloids Metabolism.</title>
        <authorList>
            <person name="Liu X."/>
            <person name="Liu Y."/>
            <person name="Huang P."/>
            <person name="Ma Y."/>
            <person name="Qing Z."/>
            <person name="Tang Q."/>
            <person name="Cao H."/>
            <person name="Cheng P."/>
            <person name="Zheng Y."/>
            <person name="Yuan Z."/>
            <person name="Zhou Y."/>
            <person name="Liu J."/>
            <person name="Tang Z."/>
            <person name="Zhuo Y."/>
            <person name="Zhang Y."/>
            <person name="Yu L."/>
            <person name="Huang J."/>
            <person name="Yang P."/>
            <person name="Peng Q."/>
            <person name="Zhang J."/>
            <person name="Jiang W."/>
            <person name="Zhang Z."/>
            <person name="Lin K."/>
            <person name="Ro D.K."/>
            <person name="Chen X."/>
            <person name="Xiong X."/>
            <person name="Shang Y."/>
            <person name="Huang S."/>
            <person name="Zeng J."/>
        </authorList>
    </citation>
    <scope>NUCLEOTIDE SEQUENCE [LARGE SCALE GENOMIC DNA]</scope>
    <source>
        <strain evidence="4">cv. BLH2017</strain>
        <tissue evidence="3">Root</tissue>
    </source>
</reference>
<dbReference type="PANTHER" id="PTHR31286">
    <property type="entry name" value="GLYCINE-RICH CELL WALL STRUCTURAL PROTEIN 1.8-LIKE"/>
    <property type="match status" value="1"/>
</dbReference>
<evidence type="ECO:0000259" key="2">
    <source>
        <dbReference type="Pfam" id="PF14111"/>
    </source>
</evidence>
<evidence type="ECO:0000313" key="3">
    <source>
        <dbReference type="EMBL" id="OVA13724.1"/>
    </source>
</evidence>
<proteinExistence type="predicted"/>
<dbReference type="InParanoid" id="A0A200QTD5"/>
<organism evidence="3 4">
    <name type="scientific">Macleaya cordata</name>
    <name type="common">Five-seeded plume-poppy</name>
    <name type="synonym">Bocconia cordata</name>
    <dbReference type="NCBI Taxonomy" id="56857"/>
    <lineage>
        <taxon>Eukaryota</taxon>
        <taxon>Viridiplantae</taxon>
        <taxon>Streptophyta</taxon>
        <taxon>Embryophyta</taxon>
        <taxon>Tracheophyta</taxon>
        <taxon>Spermatophyta</taxon>
        <taxon>Magnoliopsida</taxon>
        <taxon>Ranunculales</taxon>
        <taxon>Papaveraceae</taxon>
        <taxon>Papaveroideae</taxon>
        <taxon>Macleaya</taxon>
    </lineage>
</organism>
<dbReference type="InterPro" id="IPR025558">
    <property type="entry name" value="DUF4283"/>
</dbReference>
<gene>
    <name evidence="3" type="ORF">BVC80_1765g27</name>
</gene>
<evidence type="ECO:0000256" key="1">
    <source>
        <dbReference type="SAM" id="MobiDB-lite"/>
    </source>
</evidence>
<dbReference type="EMBL" id="MVGT01001099">
    <property type="protein sequence ID" value="OVA13724.1"/>
    <property type="molecule type" value="Genomic_DNA"/>
</dbReference>
<dbReference type="Proteomes" id="UP000195402">
    <property type="component" value="Unassembled WGS sequence"/>
</dbReference>
<dbReference type="AlphaFoldDB" id="A0A200QTD5"/>
<dbReference type="PANTHER" id="PTHR31286:SF167">
    <property type="entry name" value="OS09G0268800 PROTEIN"/>
    <property type="match status" value="1"/>
</dbReference>
<keyword evidence="4" id="KW-1185">Reference proteome</keyword>
<feature type="compositionally biased region" description="Polar residues" evidence="1">
    <location>
        <begin position="7"/>
        <end position="21"/>
    </location>
</feature>
<evidence type="ECO:0000313" key="4">
    <source>
        <dbReference type="Proteomes" id="UP000195402"/>
    </source>
</evidence>
<accession>A0A200QTD5</accession>
<name>A0A200QTD5_MACCD</name>
<dbReference type="Pfam" id="PF14111">
    <property type="entry name" value="DUF4283"/>
    <property type="match status" value="1"/>
</dbReference>
<feature type="domain" description="DUF4283" evidence="2">
    <location>
        <begin position="43"/>
        <end position="127"/>
    </location>
</feature>